<evidence type="ECO:0000259" key="5">
    <source>
        <dbReference type="Pfam" id="PF01625"/>
    </source>
</evidence>
<dbReference type="NCBIfam" id="TIGR00401">
    <property type="entry name" value="msrA"/>
    <property type="match status" value="1"/>
</dbReference>
<organism evidence="6 7">
    <name type="scientific">Adineta steineri</name>
    <dbReference type="NCBI Taxonomy" id="433720"/>
    <lineage>
        <taxon>Eukaryota</taxon>
        <taxon>Metazoa</taxon>
        <taxon>Spiralia</taxon>
        <taxon>Gnathifera</taxon>
        <taxon>Rotifera</taxon>
        <taxon>Eurotatoria</taxon>
        <taxon>Bdelloidea</taxon>
        <taxon>Adinetida</taxon>
        <taxon>Adinetidae</taxon>
        <taxon>Adineta</taxon>
    </lineage>
</organism>
<keyword evidence="3" id="KW-0560">Oxidoreductase</keyword>
<dbReference type="PANTHER" id="PTHR43774:SF1">
    <property type="entry name" value="PEPTIDE METHIONINE SULFOXIDE REDUCTASE MSRA 2"/>
    <property type="match status" value="1"/>
</dbReference>
<dbReference type="InterPro" id="IPR002569">
    <property type="entry name" value="Met_Sox_Rdtase_MsrA_dom"/>
</dbReference>
<comment type="similarity">
    <text evidence="1">Belongs to the MsrA Met sulfoxide reductase family.</text>
</comment>
<protein>
    <recommendedName>
        <fullName evidence="2">peptide-methionine (S)-S-oxide reductase</fullName>
        <ecNumber evidence="2">1.8.4.11</ecNumber>
    </recommendedName>
    <alternativeName>
        <fullName evidence="4">Peptide-methionine (S)-S-oxide reductase</fullName>
    </alternativeName>
</protein>
<sequence length="185" mass="21262">MSNSKNIATLGGGCFWCVEAVFQRLKGVEKVVSGYAGGHKETPTYEEVKTGTTNHAEVVQITFDPQTIAYKQLLNVFFHIHDPTTKDQQGDEDIGTQYRSVIFYHDSVQQKEAEMFKAHLTDENVHKNPIVTEILPIENNPFYSAEEYHQNYFHNNPNQGYCSRVVKKKVDKFMEKFPELLKNQV</sequence>
<evidence type="ECO:0000256" key="3">
    <source>
        <dbReference type="ARBA" id="ARBA00023002"/>
    </source>
</evidence>
<evidence type="ECO:0000256" key="4">
    <source>
        <dbReference type="ARBA" id="ARBA00030643"/>
    </source>
</evidence>
<dbReference type="Pfam" id="PF01625">
    <property type="entry name" value="PMSR"/>
    <property type="match status" value="1"/>
</dbReference>
<dbReference type="PANTHER" id="PTHR43774">
    <property type="entry name" value="PEPTIDE METHIONINE SULFOXIDE REDUCTASE"/>
    <property type="match status" value="1"/>
</dbReference>
<gene>
    <name evidence="6" type="ORF">JYZ213_LOCUS5239</name>
</gene>
<dbReference type="GO" id="GO:0008113">
    <property type="term" value="F:peptide-methionine (S)-S-oxide reductase activity"/>
    <property type="evidence" value="ECO:0007669"/>
    <property type="project" value="UniProtKB-EC"/>
</dbReference>
<evidence type="ECO:0000313" key="6">
    <source>
        <dbReference type="EMBL" id="CAF0800738.1"/>
    </source>
</evidence>
<evidence type="ECO:0000256" key="2">
    <source>
        <dbReference type="ARBA" id="ARBA00012502"/>
    </source>
</evidence>
<evidence type="ECO:0000313" key="7">
    <source>
        <dbReference type="Proteomes" id="UP000663845"/>
    </source>
</evidence>
<dbReference type="Gene3D" id="3.30.1060.10">
    <property type="entry name" value="Peptide methionine sulphoxide reductase MsrA"/>
    <property type="match status" value="1"/>
</dbReference>
<dbReference type="Proteomes" id="UP000663845">
    <property type="component" value="Unassembled WGS sequence"/>
</dbReference>
<evidence type="ECO:0000256" key="1">
    <source>
        <dbReference type="ARBA" id="ARBA00005591"/>
    </source>
</evidence>
<accession>A0A813SHN7</accession>
<dbReference type="AlphaFoldDB" id="A0A813SHN7"/>
<proteinExistence type="inferred from homology"/>
<dbReference type="EC" id="1.8.4.11" evidence="2"/>
<name>A0A813SHN7_9BILA</name>
<dbReference type="SUPFAM" id="SSF55068">
    <property type="entry name" value="Peptide methionine sulfoxide reductase"/>
    <property type="match status" value="1"/>
</dbReference>
<dbReference type="HAMAP" id="MF_01401">
    <property type="entry name" value="MsrA"/>
    <property type="match status" value="1"/>
</dbReference>
<dbReference type="InterPro" id="IPR036509">
    <property type="entry name" value="Met_Sox_Rdtase_MsrA_sf"/>
</dbReference>
<dbReference type="EMBL" id="CAJNOG010000031">
    <property type="protein sequence ID" value="CAF0800738.1"/>
    <property type="molecule type" value="Genomic_DNA"/>
</dbReference>
<comment type="caution">
    <text evidence="6">The sequence shown here is derived from an EMBL/GenBank/DDBJ whole genome shotgun (WGS) entry which is preliminary data.</text>
</comment>
<feature type="domain" description="Peptide methionine sulphoxide reductase MsrA" evidence="5">
    <location>
        <begin position="8"/>
        <end position="162"/>
    </location>
</feature>
<reference evidence="6" key="1">
    <citation type="submission" date="2021-02" db="EMBL/GenBank/DDBJ databases">
        <authorList>
            <person name="Nowell W R."/>
        </authorList>
    </citation>
    <scope>NUCLEOTIDE SEQUENCE</scope>
</reference>